<dbReference type="SUPFAM" id="SSF55073">
    <property type="entry name" value="Nucleotide cyclase"/>
    <property type="match status" value="1"/>
</dbReference>
<dbReference type="InterPro" id="IPR035919">
    <property type="entry name" value="EAL_sf"/>
</dbReference>
<dbReference type="CDD" id="cd01948">
    <property type="entry name" value="EAL"/>
    <property type="match status" value="1"/>
</dbReference>
<dbReference type="PANTHER" id="PTHR33121:SF70">
    <property type="entry name" value="SIGNALING PROTEIN YKOW"/>
    <property type="match status" value="1"/>
</dbReference>
<sequence length="417" mass="47023">MLPHTPFLEKAQTVLQTSFHEGRAYVYYVDLAQLKGVNRLNGMERDGALHLTAAEYISRIPEAAACERIFSDQFAILAITRETRSKGEMARAYDEHAEAFLSKQGRILSRGHMQIHCGIAPVERKESLADALDNAYTACRHAGNHGTNHGAMVKKDMAGEMDDLERFIFYLQPKVNVESGEIIGSEALTRLIREGTVIPPEAFIPIMEKNGSILELDQMMLRKVCAHMAQRLLGGLPVVRTSVNLSRLHIREDEAKRLHDIVREYGIPPHLLEFELTESIPLNEFAGAAKFCDQLRGYGYTVSIDDYGAGYTGMNILQELNFDVLKLDKRFLSDREPLKSRNRIILPDMLRILRKLHIDALCEGVETAEQCRYLAGIGCSKAQGYYFSPPVPPEEFYDMYETIHGRYEMMPKGPAVG</sequence>
<evidence type="ECO:0000313" key="4">
    <source>
        <dbReference type="Proteomes" id="UP000623172"/>
    </source>
</evidence>
<evidence type="ECO:0000259" key="1">
    <source>
        <dbReference type="PROSITE" id="PS50883"/>
    </source>
</evidence>
<feature type="domain" description="EAL" evidence="1">
    <location>
        <begin position="150"/>
        <end position="404"/>
    </location>
</feature>
<dbReference type="AlphaFoldDB" id="A0A926D5W2"/>
<dbReference type="PROSITE" id="PS50887">
    <property type="entry name" value="GGDEF"/>
    <property type="match status" value="1"/>
</dbReference>
<feature type="domain" description="GGDEF" evidence="2">
    <location>
        <begin position="22"/>
        <end position="155"/>
    </location>
</feature>
<dbReference type="Gene3D" id="3.30.70.270">
    <property type="match status" value="1"/>
</dbReference>
<proteinExistence type="predicted"/>
<dbReference type="InterPro" id="IPR000160">
    <property type="entry name" value="GGDEF_dom"/>
</dbReference>
<dbReference type="InterPro" id="IPR001633">
    <property type="entry name" value="EAL_dom"/>
</dbReference>
<name>A0A926D5W2_9FIRM</name>
<reference evidence="3" key="1">
    <citation type="submission" date="2020-08" db="EMBL/GenBank/DDBJ databases">
        <title>Genome public.</title>
        <authorList>
            <person name="Liu C."/>
            <person name="Sun Q."/>
        </authorList>
    </citation>
    <scope>NUCLEOTIDE SEQUENCE</scope>
    <source>
        <strain evidence="3">NSJ-53</strain>
    </source>
</reference>
<gene>
    <name evidence="3" type="ORF">H8696_08640</name>
</gene>
<dbReference type="SMART" id="SM00052">
    <property type="entry name" value="EAL"/>
    <property type="match status" value="1"/>
</dbReference>
<accession>A0A926D5W2</accession>
<dbReference type="GO" id="GO:0071111">
    <property type="term" value="F:cyclic-guanylate-specific phosphodiesterase activity"/>
    <property type="evidence" value="ECO:0007669"/>
    <property type="project" value="InterPro"/>
</dbReference>
<dbReference type="Gene3D" id="3.20.20.450">
    <property type="entry name" value="EAL domain"/>
    <property type="match status" value="1"/>
</dbReference>
<protein>
    <submittedName>
        <fullName evidence="3">EAL domain-containing protein</fullName>
    </submittedName>
</protein>
<evidence type="ECO:0000313" key="3">
    <source>
        <dbReference type="EMBL" id="MBC8531912.1"/>
    </source>
</evidence>
<dbReference type="PANTHER" id="PTHR33121">
    <property type="entry name" value="CYCLIC DI-GMP PHOSPHODIESTERASE PDEF"/>
    <property type="match status" value="1"/>
</dbReference>
<keyword evidence="4" id="KW-1185">Reference proteome</keyword>
<dbReference type="Pfam" id="PF00563">
    <property type="entry name" value="EAL"/>
    <property type="match status" value="1"/>
</dbReference>
<dbReference type="EMBL" id="JACRSR010000003">
    <property type="protein sequence ID" value="MBC8531912.1"/>
    <property type="molecule type" value="Genomic_DNA"/>
</dbReference>
<dbReference type="RefSeq" id="WP_249316704.1">
    <property type="nucleotide sequence ID" value="NZ_JACRSR010000003.1"/>
</dbReference>
<comment type="caution">
    <text evidence="3">The sequence shown here is derived from an EMBL/GenBank/DDBJ whole genome shotgun (WGS) entry which is preliminary data.</text>
</comment>
<dbReference type="InterPro" id="IPR050706">
    <property type="entry name" value="Cyclic-di-GMP_PDE-like"/>
</dbReference>
<dbReference type="InterPro" id="IPR043128">
    <property type="entry name" value="Rev_trsase/Diguanyl_cyclase"/>
</dbReference>
<organism evidence="3 4">
    <name type="scientific">Gehongia tenuis</name>
    <dbReference type="NCBI Taxonomy" id="2763655"/>
    <lineage>
        <taxon>Bacteria</taxon>
        <taxon>Bacillati</taxon>
        <taxon>Bacillota</taxon>
        <taxon>Clostridia</taxon>
        <taxon>Christensenellales</taxon>
        <taxon>Christensenellaceae</taxon>
        <taxon>Gehongia</taxon>
    </lineage>
</organism>
<dbReference type="PROSITE" id="PS50883">
    <property type="entry name" value="EAL"/>
    <property type="match status" value="1"/>
</dbReference>
<dbReference type="SUPFAM" id="SSF141868">
    <property type="entry name" value="EAL domain-like"/>
    <property type="match status" value="1"/>
</dbReference>
<evidence type="ECO:0000259" key="2">
    <source>
        <dbReference type="PROSITE" id="PS50887"/>
    </source>
</evidence>
<dbReference type="Proteomes" id="UP000623172">
    <property type="component" value="Unassembled WGS sequence"/>
</dbReference>
<dbReference type="InterPro" id="IPR029787">
    <property type="entry name" value="Nucleotide_cyclase"/>
</dbReference>